<protein>
    <submittedName>
        <fullName evidence="2">Uncharacterized protein</fullName>
    </submittedName>
</protein>
<reference evidence="2 3" key="1">
    <citation type="submission" date="2023-10" db="EMBL/GenBank/DDBJ databases">
        <title>Genome-Wide Identification Analysis in wild type Solanum Pinnatisectum Reveals Some Genes Defensing Phytophthora Infestans.</title>
        <authorList>
            <person name="Sun C."/>
        </authorList>
    </citation>
    <scope>NUCLEOTIDE SEQUENCE [LARGE SCALE GENOMIC DNA]</scope>
    <source>
        <strain evidence="2">LQN</strain>
        <tissue evidence="2">Leaf</tissue>
    </source>
</reference>
<proteinExistence type="predicted"/>
<dbReference type="EMBL" id="JAWPEI010000012">
    <property type="protein sequence ID" value="KAK4708649.1"/>
    <property type="molecule type" value="Genomic_DNA"/>
</dbReference>
<keyword evidence="3" id="KW-1185">Reference proteome</keyword>
<dbReference type="PANTHER" id="PTHR31470:SF55">
    <property type="entry name" value="UBIQUITIN-LIKE PROTEASE FAMILY PROFILE DOMAIN-CONTAINING PROTEIN"/>
    <property type="match status" value="1"/>
</dbReference>
<evidence type="ECO:0000313" key="3">
    <source>
        <dbReference type="Proteomes" id="UP001311915"/>
    </source>
</evidence>
<gene>
    <name evidence="2" type="ORF">R3W88_029574</name>
</gene>
<organism evidence="2 3">
    <name type="scientific">Solanum pinnatisectum</name>
    <name type="common">tansyleaf nightshade</name>
    <dbReference type="NCBI Taxonomy" id="50273"/>
    <lineage>
        <taxon>Eukaryota</taxon>
        <taxon>Viridiplantae</taxon>
        <taxon>Streptophyta</taxon>
        <taxon>Embryophyta</taxon>
        <taxon>Tracheophyta</taxon>
        <taxon>Spermatophyta</taxon>
        <taxon>Magnoliopsida</taxon>
        <taxon>eudicotyledons</taxon>
        <taxon>Gunneridae</taxon>
        <taxon>Pentapetalae</taxon>
        <taxon>asterids</taxon>
        <taxon>lamiids</taxon>
        <taxon>Solanales</taxon>
        <taxon>Solanaceae</taxon>
        <taxon>Solanoideae</taxon>
        <taxon>Solaneae</taxon>
        <taxon>Solanum</taxon>
    </lineage>
</organism>
<feature type="region of interest" description="Disordered" evidence="1">
    <location>
        <begin position="1"/>
        <end position="27"/>
    </location>
</feature>
<evidence type="ECO:0000256" key="1">
    <source>
        <dbReference type="SAM" id="MobiDB-lite"/>
    </source>
</evidence>
<feature type="compositionally biased region" description="Polar residues" evidence="1">
    <location>
        <begin position="1"/>
        <end position="14"/>
    </location>
</feature>
<evidence type="ECO:0000313" key="2">
    <source>
        <dbReference type="EMBL" id="KAK4708649.1"/>
    </source>
</evidence>
<name>A0AAV9K7R1_9SOLN</name>
<accession>A0AAV9K7R1</accession>
<dbReference type="PANTHER" id="PTHR31470">
    <property type="entry name" value="CYSTEINE PROTEINASES SUPERFAMILY PROTEIN-RELATED-RELATED"/>
    <property type="match status" value="1"/>
</dbReference>
<dbReference type="Proteomes" id="UP001311915">
    <property type="component" value="Unassembled WGS sequence"/>
</dbReference>
<sequence>MHDQTNISNDQTSLPMHRNRRPGSSSSQPHIFEMKHPLIFDLIFGNHDIPLWDAVTTPLVILADDIYLVHTDHYLQRDQDRYKKNRTDIPVAMKFGVVLIDNKNWFYKLSFKGQLLKNSIFSIWVLAVILLNDKHINVYDSYRAACHGVSIKTEVVKLAQLIPLKLTMNEYYKNRGILFNYDQQKNDVRAISDNEAPPQHIKNNVDFEDSETIQIE</sequence>
<comment type="caution">
    <text evidence="2">The sequence shown here is derived from an EMBL/GenBank/DDBJ whole genome shotgun (WGS) entry which is preliminary data.</text>
</comment>
<dbReference type="AlphaFoldDB" id="A0AAV9K7R1"/>